<feature type="transmembrane region" description="Helical" evidence="7">
    <location>
        <begin position="48"/>
        <end position="68"/>
    </location>
</feature>
<keyword evidence="5 7" id="KW-1133">Transmembrane helix</keyword>
<dbReference type="GO" id="GO:0012505">
    <property type="term" value="C:endomembrane system"/>
    <property type="evidence" value="ECO:0007669"/>
    <property type="project" value="UniProtKB-SubCell"/>
</dbReference>
<organism evidence="9">
    <name type="scientific">bioreactor metagenome</name>
    <dbReference type="NCBI Taxonomy" id="1076179"/>
    <lineage>
        <taxon>unclassified sequences</taxon>
        <taxon>metagenomes</taxon>
        <taxon>ecological metagenomes</taxon>
    </lineage>
</organism>
<feature type="transmembrane region" description="Helical" evidence="7">
    <location>
        <begin position="134"/>
        <end position="156"/>
    </location>
</feature>
<evidence type="ECO:0000256" key="2">
    <source>
        <dbReference type="ARBA" id="ARBA00008335"/>
    </source>
</evidence>
<evidence type="ECO:0000256" key="3">
    <source>
        <dbReference type="ARBA" id="ARBA00022448"/>
    </source>
</evidence>
<evidence type="ECO:0000256" key="4">
    <source>
        <dbReference type="ARBA" id="ARBA00022692"/>
    </source>
</evidence>
<feature type="transmembrane region" description="Helical" evidence="7">
    <location>
        <begin position="358"/>
        <end position="379"/>
    </location>
</feature>
<dbReference type="InterPro" id="IPR051788">
    <property type="entry name" value="MFS_Transporter"/>
</dbReference>
<dbReference type="InterPro" id="IPR036259">
    <property type="entry name" value="MFS_trans_sf"/>
</dbReference>
<keyword evidence="6 7" id="KW-0472">Membrane</keyword>
<dbReference type="InterPro" id="IPR011701">
    <property type="entry name" value="MFS"/>
</dbReference>
<dbReference type="Pfam" id="PF07690">
    <property type="entry name" value="MFS_1"/>
    <property type="match status" value="1"/>
</dbReference>
<keyword evidence="4 7" id="KW-0812">Transmembrane</keyword>
<feature type="transmembrane region" description="Helical" evidence="7">
    <location>
        <begin position="206"/>
        <end position="224"/>
    </location>
</feature>
<comment type="caution">
    <text evidence="9">The sequence shown here is derived from an EMBL/GenBank/DDBJ whole genome shotgun (WGS) entry which is preliminary data.</text>
</comment>
<evidence type="ECO:0000256" key="6">
    <source>
        <dbReference type="ARBA" id="ARBA00023136"/>
    </source>
</evidence>
<feature type="domain" description="Major facilitator superfamily (MFS) profile" evidence="8">
    <location>
        <begin position="10"/>
        <end position="382"/>
    </location>
</feature>
<dbReference type="PANTHER" id="PTHR23514">
    <property type="entry name" value="BYPASS OF STOP CODON PROTEIN 6"/>
    <property type="match status" value="1"/>
</dbReference>
<feature type="transmembrane region" description="Helical" evidence="7">
    <location>
        <begin position="12"/>
        <end position="36"/>
    </location>
</feature>
<feature type="transmembrane region" description="Helical" evidence="7">
    <location>
        <begin position="272"/>
        <end position="291"/>
    </location>
</feature>
<comment type="subcellular location">
    <subcellularLocation>
        <location evidence="1">Endomembrane system</location>
        <topology evidence="1">Multi-pass membrane protein</topology>
    </subcellularLocation>
</comment>
<evidence type="ECO:0000313" key="9">
    <source>
        <dbReference type="EMBL" id="MPM57690.1"/>
    </source>
</evidence>
<dbReference type="AlphaFoldDB" id="A0A645AX03"/>
<feature type="transmembrane region" description="Helical" evidence="7">
    <location>
        <begin position="297"/>
        <end position="317"/>
    </location>
</feature>
<dbReference type="SUPFAM" id="SSF103473">
    <property type="entry name" value="MFS general substrate transporter"/>
    <property type="match status" value="1"/>
</dbReference>
<name>A0A645AX03_9ZZZZ</name>
<evidence type="ECO:0000256" key="1">
    <source>
        <dbReference type="ARBA" id="ARBA00004127"/>
    </source>
</evidence>
<reference evidence="9" key="1">
    <citation type="submission" date="2019-08" db="EMBL/GenBank/DDBJ databases">
        <authorList>
            <person name="Kucharzyk K."/>
            <person name="Murdoch R.W."/>
            <person name="Higgins S."/>
            <person name="Loffler F."/>
        </authorList>
    </citation>
    <scope>NUCLEOTIDE SEQUENCE</scope>
</reference>
<gene>
    <name evidence="9" type="ORF">SDC9_104513</name>
</gene>
<feature type="transmembrane region" description="Helical" evidence="7">
    <location>
        <begin position="329"/>
        <end position="352"/>
    </location>
</feature>
<dbReference type="GO" id="GO:0016020">
    <property type="term" value="C:membrane"/>
    <property type="evidence" value="ECO:0007669"/>
    <property type="project" value="TreeGrafter"/>
</dbReference>
<sequence>MEFYRNKGATLAAGFTGMIFFGVSFVIMGAVLPSLIEKFGLDTTSASTLAGLLPLGILIGSLIFGPVIDRFGYKILIITASLVTMAGLELLAFCNTAQMARFAIFLIGFGGGTLNGLTNALVSDISDDKSRASNLSILGLFYTVGAIAIPLLFATLSKSTTYVTIVSSAGALVLLPVIFYLLVQFPEAKFKQGIPISKMASLLKEPFLIVLSFVLFFQSGLEGISNNWIPAYLEGISGVERNMAMYGLTAIILGVGTGRVVLGFLLRFVSRYITLLTSMIISASGMIILTYSGNTALIIPGTFMLGLGFASTFPVILGEVGEKYKEMSGTAFSIALVIALTGNTLLNLLVGMVSLVNFHYIVIGCTIAIIILYSLSLSFKKTK</sequence>
<feature type="transmembrane region" description="Helical" evidence="7">
    <location>
        <begin position="244"/>
        <end position="265"/>
    </location>
</feature>
<dbReference type="PANTHER" id="PTHR23514:SF3">
    <property type="entry name" value="BYPASS OF STOP CODON PROTEIN 6"/>
    <property type="match status" value="1"/>
</dbReference>
<evidence type="ECO:0000256" key="5">
    <source>
        <dbReference type="ARBA" id="ARBA00022989"/>
    </source>
</evidence>
<feature type="transmembrane region" description="Helical" evidence="7">
    <location>
        <begin position="99"/>
        <end position="122"/>
    </location>
</feature>
<evidence type="ECO:0000256" key="7">
    <source>
        <dbReference type="SAM" id="Phobius"/>
    </source>
</evidence>
<keyword evidence="3" id="KW-0813">Transport</keyword>
<feature type="transmembrane region" description="Helical" evidence="7">
    <location>
        <begin position="162"/>
        <end position="185"/>
    </location>
</feature>
<dbReference type="InterPro" id="IPR020846">
    <property type="entry name" value="MFS_dom"/>
</dbReference>
<feature type="transmembrane region" description="Helical" evidence="7">
    <location>
        <begin position="75"/>
        <end position="93"/>
    </location>
</feature>
<comment type="similarity">
    <text evidence="2">Belongs to the major facilitator superfamily.</text>
</comment>
<proteinExistence type="inferred from homology"/>
<dbReference type="Gene3D" id="1.20.1250.20">
    <property type="entry name" value="MFS general substrate transporter like domains"/>
    <property type="match status" value="2"/>
</dbReference>
<dbReference type="PROSITE" id="PS50850">
    <property type="entry name" value="MFS"/>
    <property type="match status" value="1"/>
</dbReference>
<dbReference type="GO" id="GO:0022857">
    <property type="term" value="F:transmembrane transporter activity"/>
    <property type="evidence" value="ECO:0007669"/>
    <property type="project" value="InterPro"/>
</dbReference>
<evidence type="ECO:0000259" key="8">
    <source>
        <dbReference type="PROSITE" id="PS50850"/>
    </source>
</evidence>
<dbReference type="EMBL" id="VSSQ01016395">
    <property type="protein sequence ID" value="MPM57690.1"/>
    <property type="molecule type" value="Genomic_DNA"/>
</dbReference>
<accession>A0A645AX03</accession>
<protein>
    <recommendedName>
        <fullName evidence="8">Major facilitator superfamily (MFS) profile domain-containing protein</fullName>
    </recommendedName>
</protein>